<evidence type="ECO:0000313" key="2">
    <source>
        <dbReference type="Proteomes" id="UP000182894"/>
    </source>
</evidence>
<gene>
    <name evidence="1" type="ORF">SAMN05216605_1286</name>
</gene>
<dbReference type="AlphaFoldDB" id="A0A1G8T920"/>
<accession>A0A1G8T920</accession>
<dbReference type="GO" id="GO:0046718">
    <property type="term" value="P:symbiont entry into host cell"/>
    <property type="evidence" value="ECO:0007669"/>
    <property type="project" value="InterPro"/>
</dbReference>
<dbReference type="GO" id="GO:0030430">
    <property type="term" value="C:host cell cytoplasm"/>
    <property type="evidence" value="ECO:0007669"/>
    <property type="project" value="InterPro"/>
</dbReference>
<dbReference type="OrthoDB" id="5673400at2"/>
<organism evidence="1 2">
    <name type="scientific">Pseudomonas abietaniphila</name>
    <dbReference type="NCBI Taxonomy" id="89065"/>
    <lineage>
        <taxon>Bacteria</taxon>
        <taxon>Pseudomonadati</taxon>
        <taxon>Pseudomonadota</taxon>
        <taxon>Gammaproteobacteria</taxon>
        <taxon>Pseudomonadales</taxon>
        <taxon>Pseudomonadaceae</taxon>
        <taxon>Pseudomonas</taxon>
    </lineage>
</organism>
<sequence>MGINADIQTLEPGERVELFELDATSVGAELYRFHGYSKLGSIWWQGLEYSPWPIQATGFEITADAQQPNPSLLVGNVTGFISALCLGFEDLVGAKLTRRRTLGRYLDAVNFPSGNAEADPDEEFSPDVWYIEQKLGEDKTKVEFSLASPINLNNKQLPARQIVANCCQWLSIGGYRGPYCGYTGGPVATEDDIITTDAASDMCSGTLKGCKFRFGQNGQLRFGSFPSAGRIG</sequence>
<evidence type="ECO:0000313" key="1">
    <source>
        <dbReference type="EMBL" id="SDJ38018.1"/>
    </source>
</evidence>
<dbReference type="NCBIfam" id="TIGR01600">
    <property type="entry name" value="phage_tail_L"/>
    <property type="match status" value="1"/>
</dbReference>
<dbReference type="InterPro" id="IPR006487">
    <property type="entry name" value="Phage_lambda_L"/>
</dbReference>
<dbReference type="Pfam" id="PF05100">
    <property type="entry name" value="Phage_tail_L"/>
    <property type="match status" value="1"/>
</dbReference>
<keyword evidence="2" id="KW-1185">Reference proteome</keyword>
<dbReference type="GO" id="GO:0051536">
    <property type="term" value="F:iron-sulfur cluster binding"/>
    <property type="evidence" value="ECO:0007669"/>
    <property type="project" value="InterPro"/>
</dbReference>
<dbReference type="RefSeq" id="WP_074759009.1">
    <property type="nucleotide sequence ID" value="NZ_FNCO01000028.1"/>
</dbReference>
<protein>
    <submittedName>
        <fullName evidence="1">Lambda-like phage minor tail protein L</fullName>
    </submittedName>
</protein>
<proteinExistence type="predicted"/>
<dbReference type="Proteomes" id="UP000182894">
    <property type="component" value="Unassembled WGS sequence"/>
</dbReference>
<dbReference type="EMBL" id="FNCO01000028">
    <property type="protein sequence ID" value="SDJ38018.1"/>
    <property type="molecule type" value="Genomic_DNA"/>
</dbReference>
<reference evidence="2" key="1">
    <citation type="submission" date="2016-10" db="EMBL/GenBank/DDBJ databases">
        <authorList>
            <person name="Varghese N."/>
            <person name="Submissions S."/>
        </authorList>
    </citation>
    <scope>NUCLEOTIDE SEQUENCE [LARGE SCALE GENOMIC DNA]</scope>
    <source>
        <strain evidence="2">ATCC 700689</strain>
    </source>
</reference>
<dbReference type="STRING" id="89065.SAMN05216605_1286"/>
<name>A0A1G8T920_9PSED</name>